<dbReference type="SUPFAM" id="SSF54593">
    <property type="entry name" value="Glyoxalase/Bleomycin resistance protein/Dihydroxybiphenyl dioxygenase"/>
    <property type="match status" value="2"/>
</dbReference>
<keyword evidence="3" id="KW-1185">Reference proteome</keyword>
<dbReference type="PROSITE" id="PS51819">
    <property type="entry name" value="VOC"/>
    <property type="match status" value="2"/>
</dbReference>
<evidence type="ECO:0000259" key="1">
    <source>
        <dbReference type="PROSITE" id="PS51819"/>
    </source>
</evidence>
<proteinExistence type="predicted"/>
<dbReference type="InterPro" id="IPR037523">
    <property type="entry name" value="VOC_core"/>
</dbReference>
<gene>
    <name evidence="2" type="ORF">LWF01_18805</name>
</gene>
<evidence type="ECO:0000313" key="3">
    <source>
        <dbReference type="Proteomes" id="UP001209083"/>
    </source>
</evidence>
<accession>A0ABY8QUR2</accession>
<dbReference type="InterPro" id="IPR052164">
    <property type="entry name" value="Anthracycline_SecMetBiosynth"/>
</dbReference>
<name>A0ABY8QUR2_9MICO</name>
<evidence type="ECO:0000313" key="2">
    <source>
        <dbReference type="EMBL" id="WGW12104.1"/>
    </source>
</evidence>
<dbReference type="Proteomes" id="UP001209083">
    <property type="component" value="Chromosome"/>
</dbReference>
<dbReference type="CDD" id="cd07247">
    <property type="entry name" value="SgaA_N_like"/>
    <property type="match status" value="2"/>
</dbReference>
<organism evidence="2 3">
    <name type="scientific">Saxibacter everestensis</name>
    <dbReference type="NCBI Taxonomy" id="2909229"/>
    <lineage>
        <taxon>Bacteria</taxon>
        <taxon>Bacillati</taxon>
        <taxon>Actinomycetota</taxon>
        <taxon>Actinomycetes</taxon>
        <taxon>Micrococcales</taxon>
        <taxon>Brevibacteriaceae</taxon>
        <taxon>Saxibacter</taxon>
    </lineage>
</organism>
<dbReference type="PANTHER" id="PTHR33993:SF10">
    <property type="entry name" value="CONSERVED PROTEIN"/>
    <property type="match status" value="1"/>
</dbReference>
<dbReference type="Pfam" id="PF00903">
    <property type="entry name" value="Glyoxalase"/>
    <property type="match status" value="2"/>
</dbReference>
<dbReference type="PANTHER" id="PTHR33993">
    <property type="entry name" value="GLYOXALASE-RELATED"/>
    <property type="match status" value="1"/>
</dbReference>
<feature type="domain" description="VOC" evidence="1">
    <location>
        <begin position="11"/>
        <end position="125"/>
    </location>
</feature>
<sequence length="254" mass="27117">MPAVSSAPPGSPCWIDLASSDLEKAKEFYSQVFGWTAVDAGEEYGHYHNFSKGDALVAGVMQNSPDSGYPDGWTVYLASDDANATAEAATDAGGQVALEPMQVMGLGSMAVLSDAGGAMIGIWQPGEHKGFEVVEEAGAPTWFELHTRDFAKTVPFYEQALGWKTSVTGDTDEFRYTVLQEGGKQYAGIMDASKFLPEGVPAHWSVYIGTDDIDATLRRIEESGGSIVMPAENTPYGRLATAADPTGAVFKLRQ</sequence>
<feature type="domain" description="VOC" evidence="1">
    <location>
        <begin position="139"/>
        <end position="254"/>
    </location>
</feature>
<dbReference type="Gene3D" id="3.10.180.10">
    <property type="entry name" value="2,3-Dihydroxybiphenyl 1,2-Dioxygenase, domain 1"/>
    <property type="match status" value="2"/>
</dbReference>
<dbReference type="EMBL" id="CP090958">
    <property type="protein sequence ID" value="WGW12104.1"/>
    <property type="molecule type" value="Genomic_DNA"/>
</dbReference>
<dbReference type="InterPro" id="IPR004360">
    <property type="entry name" value="Glyas_Fos-R_dOase_dom"/>
</dbReference>
<reference evidence="2 3" key="1">
    <citation type="submission" date="2023-05" db="EMBL/GenBank/DDBJ databases">
        <title>Lithophilousrod everest ZFBP1038 complete genpme.</title>
        <authorList>
            <person name="Tian M."/>
        </authorList>
    </citation>
    <scope>NUCLEOTIDE SEQUENCE [LARGE SCALE GENOMIC DNA]</scope>
    <source>
        <strain evidence="2 3">ZFBP1038</strain>
    </source>
</reference>
<protein>
    <submittedName>
        <fullName evidence="2">VOC family protein</fullName>
    </submittedName>
</protein>
<dbReference type="RefSeq" id="WP_349638902.1">
    <property type="nucleotide sequence ID" value="NZ_CP090958.1"/>
</dbReference>
<dbReference type="InterPro" id="IPR029068">
    <property type="entry name" value="Glyas_Bleomycin-R_OHBP_Dase"/>
</dbReference>